<comment type="subcellular location">
    <subcellularLocation>
        <location evidence="1">Periplasm</location>
    </subcellularLocation>
</comment>
<organism evidence="5 6">
    <name type="scientific">Sinorhizobium fredii (strain USDA 257)</name>
    <dbReference type="NCBI Taxonomy" id="1185652"/>
    <lineage>
        <taxon>Bacteria</taxon>
        <taxon>Pseudomonadati</taxon>
        <taxon>Pseudomonadota</taxon>
        <taxon>Alphaproteobacteria</taxon>
        <taxon>Hyphomicrobiales</taxon>
        <taxon>Rhizobiaceae</taxon>
        <taxon>Sinorhizobium/Ensifer group</taxon>
        <taxon>Sinorhizobium</taxon>
    </lineage>
</organism>
<dbReference type="STRING" id="1185652.USDA257_c18850"/>
<dbReference type="Gene3D" id="3.40.190.10">
    <property type="entry name" value="Periplasmic binding protein-like II"/>
    <property type="match status" value="2"/>
</dbReference>
<evidence type="ECO:0000256" key="3">
    <source>
        <dbReference type="ARBA" id="ARBA00022764"/>
    </source>
</evidence>
<evidence type="ECO:0000256" key="4">
    <source>
        <dbReference type="SAM" id="SignalP"/>
    </source>
</evidence>
<dbReference type="KEGG" id="sfd:USDA257_c18850"/>
<dbReference type="PATRIC" id="fig|1185652.3.peg.1952"/>
<protein>
    <submittedName>
        <fullName evidence="5">Putative sugar ABC transporter substrate-binding protein</fullName>
    </submittedName>
</protein>
<evidence type="ECO:0000256" key="2">
    <source>
        <dbReference type="ARBA" id="ARBA00008520"/>
    </source>
</evidence>
<reference evidence="5 6" key="1">
    <citation type="journal article" date="2012" name="J. Bacteriol.">
        <title>Complete genome sequence of the broad-host-range strain Sinorhizobium fredii USDA257.</title>
        <authorList>
            <person name="Schuldes J."/>
            <person name="Rodriguez Orbegoso M."/>
            <person name="Schmeisser C."/>
            <person name="Krishnan H.B."/>
            <person name="Daniel R."/>
            <person name="Streit W.R."/>
        </authorList>
    </citation>
    <scope>NUCLEOTIDE SEQUENCE [LARGE SCALE GENOMIC DNA]</scope>
    <source>
        <strain evidence="5 6">USDA 257</strain>
    </source>
</reference>
<dbReference type="CDD" id="cd13585">
    <property type="entry name" value="PBP2_TMBP_like"/>
    <property type="match status" value="1"/>
</dbReference>
<dbReference type="Pfam" id="PF01547">
    <property type="entry name" value="SBP_bac_1"/>
    <property type="match status" value="1"/>
</dbReference>
<dbReference type="Proteomes" id="UP000006180">
    <property type="component" value="Chromosome"/>
</dbReference>
<name>I3X3L6_SINF2</name>
<dbReference type="GO" id="GO:0042597">
    <property type="term" value="C:periplasmic space"/>
    <property type="evidence" value="ECO:0007669"/>
    <property type="project" value="UniProtKB-SubCell"/>
</dbReference>
<dbReference type="PANTHER" id="PTHR43649">
    <property type="entry name" value="ARABINOSE-BINDING PROTEIN-RELATED"/>
    <property type="match status" value="1"/>
</dbReference>
<evidence type="ECO:0000313" key="5">
    <source>
        <dbReference type="EMBL" id="AFL50472.1"/>
    </source>
</evidence>
<dbReference type="eggNOG" id="COG1653">
    <property type="taxonomic scope" value="Bacteria"/>
</dbReference>
<keyword evidence="3" id="KW-0574">Periplasm</keyword>
<evidence type="ECO:0000313" key="6">
    <source>
        <dbReference type="Proteomes" id="UP000006180"/>
    </source>
</evidence>
<feature type="chain" id="PRO_5003682267" evidence="4">
    <location>
        <begin position="29"/>
        <end position="454"/>
    </location>
</feature>
<dbReference type="EMBL" id="CP003563">
    <property type="protein sequence ID" value="AFL50472.1"/>
    <property type="molecule type" value="Genomic_DNA"/>
</dbReference>
<dbReference type="RefSeq" id="WP_014762646.1">
    <property type="nucleotide sequence ID" value="NC_018000.1"/>
</dbReference>
<dbReference type="InterPro" id="IPR006059">
    <property type="entry name" value="SBP"/>
</dbReference>
<accession>I3X3L6</accession>
<keyword evidence="4" id="KW-0732">Signal</keyword>
<dbReference type="AlphaFoldDB" id="I3X3L6"/>
<evidence type="ECO:0000256" key="1">
    <source>
        <dbReference type="ARBA" id="ARBA00004418"/>
    </source>
</evidence>
<gene>
    <name evidence="5" type="ORF">USDA257_c18850</name>
</gene>
<dbReference type="PANTHER" id="PTHR43649:SF12">
    <property type="entry name" value="DIACETYLCHITOBIOSE BINDING PROTEIN DASA"/>
    <property type="match status" value="1"/>
</dbReference>
<proteinExistence type="inferred from homology"/>
<dbReference type="HOGENOM" id="CLU_031285_9_0_5"/>
<sequence length="454" mass="49768">MSTIKGRTACAGSRVSTLALSVALGVFAAPAAHSEEVTLTVALAANPQMQTAAKLIDNFYAKHPDIKVKFQTLPENQLRPTVLKDVATNSGQFDIVMIGAYEVPLWAEKGWITNLSQEYVANDKEWNADDLIKPIRDLVSFKGDMYATPFYGSSSFMFYRKDLFEKAGLTMPEQPTWDQIAEFAAKLDDDSTNTAGICLRGIPGWGQSLAPLTTVINTFGGRWFDENWEPQLSAPKTKDAINFYVNLLKEHGQPDAAKDGWQECLQLFTQGKAAMWYDDTVFAGPVLDQASPEVKGNVGFALAPIKEKNGSGWLWAWGLAIPKTSKHQDAAWELISWLTSEEYIKLAGEKAGWGTVPPGSRKSTYMLPEYQKATSDYADLTLASISAADPLKPTVDPVPYTGVQYVTIPEFEQIGDFTSQQLAGAISGQMSADEAIAASEEKIREIMTDAGYIK</sequence>
<comment type="similarity">
    <text evidence="2">Belongs to the bacterial solute-binding protein 1 family.</text>
</comment>
<dbReference type="SUPFAM" id="SSF53850">
    <property type="entry name" value="Periplasmic binding protein-like II"/>
    <property type="match status" value="1"/>
</dbReference>
<feature type="signal peptide" evidence="4">
    <location>
        <begin position="1"/>
        <end position="28"/>
    </location>
</feature>
<dbReference type="InterPro" id="IPR050490">
    <property type="entry name" value="Bact_solute-bd_prot1"/>
</dbReference>